<feature type="compositionally biased region" description="Basic and acidic residues" evidence="2">
    <location>
        <begin position="763"/>
        <end position="773"/>
    </location>
</feature>
<keyword evidence="3" id="KW-0812">Transmembrane</keyword>
<feature type="compositionally biased region" description="Basic and acidic residues" evidence="2">
    <location>
        <begin position="1195"/>
        <end position="1207"/>
    </location>
</feature>
<proteinExistence type="predicted"/>
<feature type="region of interest" description="Disordered" evidence="2">
    <location>
        <begin position="1035"/>
        <end position="1080"/>
    </location>
</feature>
<keyword evidence="3" id="KW-0472">Membrane</keyword>
<comment type="caution">
    <text evidence="4">The sequence shown here is derived from an EMBL/GenBank/DDBJ whole genome shotgun (WGS) entry which is preliminary data.</text>
</comment>
<evidence type="ECO:0000313" key="5">
    <source>
        <dbReference type="Proteomes" id="UP000290809"/>
    </source>
</evidence>
<evidence type="ECO:0000256" key="2">
    <source>
        <dbReference type="SAM" id="MobiDB-lite"/>
    </source>
</evidence>
<dbReference type="EMBL" id="QMKO01002242">
    <property type="protein sequence ID" value="RTG84183.1"/>
    <property type="molecule type" value="Genomic_DNA"/>
</dbReference>
<evidence type="ECO:0000313" key="4">
    <source>
        <dbReference type="EMBL" id="RTG84183.1"/>
    </source>
</evidence>
<protein>
    <submittedName>
        <fullName evidence="4">Uncharacterized protein</fullName>
    </submittedName>
</protein>
<evidence type="ECO:0000256" key="1">
    <source>
        <dbReference type="ARBA" id="ARBA00023157"/>
    </source>
</evidence>
<feature type="region of interest" description="Disordered" evidence="2">
    <location>
        <begin position="749"/>
        <end position="783"/>
    </location>
</feature>
<reference evidence="4 5" key="1">
    <citation type="journal article" date="2019" name="PLoS Pathog.">
        <title>Genome sequence of the bovine parasite Schistosoma bovis Tanzania.</title>
        <authorList>
            <person name="Oey H."/>
            <person name="Zakrzewski M."/>
            <person name="Gobert G."/>
            <person name="Gravermann K."/>
            <person name="Stoye J."/>
            <person name="Jones M."/>
            <person name="Mcmanus D."/>
            <person name="Krause L."/>
        </authorList>
    </citation>
    <scope>NUCLEOTIDE SEQUENCE [LARGE SCALE GENOMIC DNA]</scope>
    <source>
        <strain evidence="4 5">TAN1997</strain>
    </source>
</reference>
<dbReference type="InterPro" id="IPR002172">
    <property type="entry name" value="LDrepeatLR_classA_rpt"/>
</dbReference>
<feature type="compositionally biased region" description="Acidic residues" evidence="2">
    <location>
        <begin position="1141"/>
        <end position="1155"/>
    </location>
</feature>
<feature type="region of interest" description="Disordered" evidence="2">
    <location>
        <begin position="1255"/>
        <end position="1328"/>
    </location>
</feature>
<feature type="compositionally biased region" description="Basic and acidic residues" evidence="2">
    <location>
        <begin position="1156"/>
        <end position="1166"/>
    </location>
</feature>
<feature type="compositionally biased region" description="Polar residues" evidence="2">
    <location>
        <begin position="1215"/>
        <end position="1237"/>
    </location>
</feature>
<feature type="compositionally biased region" description="Low complexity" evidence="2">
    <location>
        <begin position="751"/>
        <end position="762"/>
    </location>
</feature>
<accession>A0A430Q926</accession>
<feature type="compositionally biased region" description="Basic and acidic residues" evidence="2">
    <location>
        <begin position="1296"/>
        <end position="1312"/>
    </location>
</feature>
<dbReference type="InterPro" id="IPR036055">
    <property type="entry name" value="LDL_receptor-like_sf"/>
</dbReference>
<feature type="transmembrane region" description="Helical" evidence="3">
    <location>
        <begin position="441"/>
        <end position="465"/>
    </location>
</feature>
<feature type="compositionally biased region" description="Polar residues" evidence="2">
    <location>
        <begin position="774"/>
        <end position="783"/>
    </location>
</feature>
<name>A0A430Q926_SCHBO</name>
<gene>
    <name evidence="4" type="ORF">DC041_0003399</name>
</gene>
<feature type="compositionally biased region" description="Basic residues" evidence="2">
    <location>
        <begin position="1274"/>
        <end position="1293"/>
    </location>
</feature>
<keyword evidence="5" id="KW-1185">Reference proteome</keyword>
<feature type="compositionally biased region" description="Basic residues" evidence="2">
    <location>
        <begin position="1062"/>
        <end position="1080"/>
    </location>
</feature>
<keyword evidence="1" id="KW-1015">Disulfide bond</keyword>
<dbReference type="SUPFAM" id="SSF57424">
    <property type="entry name" value="LDL receptor-like module"/>
    <property type="match status" value="1"/>
</dbReference>
<dbReference type="CDD" id="cd00112">
    <property type="entry name" value="LDLa"/>
    <property type="match status" value="1"/>
</dbReference>
<keyword evidence="3" id="KW-1133">Transmembrane helix</keyword>
<sequence length="1328" mass="151695">MSPVPKSGTCFEQNLPNNVVNPKAPSLISKKSVVQCDSGSNSNVPRKYVQFQINLQPGQAWKLDQQYLLMKMEKLSPKIQQLPLEVALDIRSTNGTYIMLHIDHVQVPQSAAWSCQPESTFTKLTRIKCLTGEPIVFGLEKKMNGNDITDSGLNKLSLQDPSSIIDGQHTFFEVYPGKTISQFVPPCPKIIRFCDKTLGILKLPKNHGSDRDFYIRYPRLIIRMVIASPNLKPDLLDTIKTRRDLTYFNNNNNDSRNSSNHNSLEENKLKYSSTILHHHHRRHRYLRQTVNIMNKIDEKLQEYMPKFVFILTSLKQKSMDGKPCVKDWEACDSEVCIPKHLWCDDIINCPQWQDEGGHCTRSSLHPNVLGPDGQLIPDTSKSVFELRKEQEQLEAEAERLHPNVLGPDGQLIPDTSKSVFELRKEQEQLEAEAERLAAQKLHLSILATLGLILLIVTSTCIFMTIRRRRRETARQMIKSKEDEQTIQSSKFDDRRLQRLNHVMSTGALLEGNNHLKKDYNNNNNNYKKKPIFTLSNSSLTQEIQYLNNATTTTNNNNNNHQSVMMHELKSMKKSGSRNTTMIWNSTDSINAPLLWQRNVENMKSSSSPGQMNSSKNLIKYSFIKTKGNHNNNNTSGKLSNKKFTPIKQCSTEKEPIECVQFQNFSNNTTTNNNIKSSIVSVNNSMNESINLPNTTMSSIRTMTNILRDKSTQPTSLTHTYGSYPITSYEQTDVYDRNKHNLNTFVQKRTIEQQQQQQQQQQEQSKRSGNKTESHSVLSSPQNRGNWIATNIYPKIDKELPILTNTHLSPTDHDLKQRIPNINNTINRTQSWGGGLRYNNNNNNVHIYCQQDNQSPSMYKIPNLPHFKPSQLSSIPKCQLYSISNSQEHLYRIKRSDTYVSMPDVNGLHNNNELLNNQLTNYHHRMLCNAKQIIPITSTTLTSGVGLINIVTCSTTCTGQLITSSKDYRPPQAKRPRIINSFISSNVTSNNDNNNNNNVVSNVNKLSRHATPIHNENNFNNTVTSHLTTTTITITNTTTHNSSSSSSDKSSISSNPYSGNEHSHHHHSQSPHHHHHHHHHQILYPSVGIQNVLLTDDKLSCNKRIYGLNDFQRNMLMYGSNTSTVDNIRTNIERYKYHKENNDDDEEEEEEEDEGSTEEREGDCEKTKRSRRMNLIVATDHVDDDDNGDETTLSRTDSKNSLELLKGEDETDMENSENSPVNNSTSISETDTSQNACSTHEEPIKITVYQSEPYGHRTISHSSLSPTKSISPHSSPKHQQQHHHHRHHHHHQYKPKYVTDKDKSSHLQIRSDDQNVSETSSDLIYEYEA</sequence>
<dbReference type="Proteomes" id="UP000290809">
    <property type="component" value="Unassembled WGS sequence"/>
</dbReference>
<feature type="compositionally biased region" description="Low complexity" evidence="2">
    <location>
        <begin position="1259"/>
        <end position="1273"/>
    </location>
</feature>
<organism evidence="4 5">
    <name type="scientific">Schistosoma bovis</name>
    <name type="common">Blood fluke</name>
    <dbReference type="NCBI Taxonomy" id="6184"/>
    <lineage>
        <taxon>Eukaryota</taxon>
        <taxon>Metazoa</taxon>
        <taxon>Spiralia</taxon>
        <taxon>Lophotrochozoa</taxon>
        <taxon>Platyhelminthes</taxon>
        <taxon>Trematoda</taxon>
        <taxon>Digenea</taxon>
        <taxon>Strigeidida</taxon>
        <taxon>Schistosomatoidea</taxon>
        <taxon>Schistosomatidae</taxon>
        <taxon>Schistosoma</taxon>
    </lineage>
</organism>
<evidence type="ECO:0000256" key="3">
    <source>
        <dbReference type="SAM" id="Phobius"/>
    </source>
</evidence>
<feature type="compositionally biased region" description="Low complexity" evidence="2">
    <location>
        <begin position="1035"/>
        <end position="1054"/>
    </location>
</feature>
<feature type="region of interest" description="Disordered" evidence="2">
    <location>
        <begin position="1136"/>
        <end position="1240"/>
    </location>
</feature>